<feature type="domain" description="DUF4440" evidence="1">
    <location>
        <begin position="11"/>
        <end position="109"/>
    </location>
</feature>
<evidence type="ECO:0000313" key="2">
    <source>
        <dbReference type="EMBL" id="MBP1993014.1"/>
    </source>
</evidence>
<name>A0ABS4J2H9_9BACL</name>
<dbReference type="RefSeq" id="WP_209974513.1">
    <property type="nucleotide sequence ID" value="NZ_JAGGLB010000016.1"/>
</dbReference>
<organism evidence="2 3">
    <name type="scientific">Paenibacillus eucommiae</name>
    <dbReference type="NCBI Taxonomy" id="1355755"/>
    <lineage>
        <taxon>Bacteria</taxon>
        <taxon>Bacillati</taxon>
        <taxon>Bacillota</taxon>
        <taxon>Bacilli</taxon>
        <taxon>Bacillales</taxon>
        <taxon>Paenibacillaceae</taxon>
        <taxon>Paenibacillus</taxon>
    </lineage>
</organism>
<protein>
    <recommendedName>
        <fullName evidence="1">DUF4440 domain-containing protein</fullName>
    </recommendedName>
</protein>
<accession>A0ABS4J2H9</accession>
<evidence type="ECO:0000259" key="1">
    <source>
        <dbReference type="Pfam" id="PF14534"/>
    </source>
</evidence>
<dbReference type="Proteomes" id="UP001519287">
    <property type="component" value="Unassembled WGS sequence"/>
</dbReference>
<dbReference type="InterPro" id="IPR032710">
    <property type="entry name" value="NTF2-like_dom_sf"/>
</dbReference>
<dbReference type="SUPFAM" id="SSF54427">
    <property type="entry name" value="NTF2-like"/>
    <property type="match status" value="1"/>
</dbReference>
<proteinExistence type="predicted"/>
<dbReference type="Gene3D" id="3.10.450.50">
    <property type="match status" value="1"/>
</dbReference>
<dbReference type="InterPro" id="IPR027843">
    <property type="entry name" value="DUF4440"/>
</dbReference>
<gene>
    <name evidence="2" type="ORF">J2Z66_004631</name>
</gene>
<reference evidence="2 3" key="1">
    <citation type="submission" date="2021-03" db="EMBL/GenBank/DDBJ databases">
        <title>Genomic Encyclopedia of Type Strains, Phase IV (KMG-IV): sequencing the most valuable type-strain genomes for metagenomic binning, comparative biology and taxonomic classification.</title>
        <authorList>
            <person name="Goeker M."/>
        </authorList>
    </citation>
    <scope>NUCLEOTIDE SEQUENCE [LARGE SCALE GENOMIC DNA]</scope>
    <source>
        <strain evidence="2 3">DSM 26048</strain>
    </source>
</reference>
<dbReference type="EMBL" id="JAGGLB010000016">
    <property type="protein sequence ID" value="MBP1993014.1"/>
    <property type="molecule type" value="Genomic_DNA"/>
</dbReference>
<sequence length="120" mass="13985">MENDVSLRAQLLELEERLLKTEVRTSPEELSLLLADDFFEFGSSGDIWYKSNGVAEEGIGAVKMILSNFEIHPLSNESVLTTYRIFNEVKMQHTLRSSIWRYRDGRWKMFFHQGTPSKHC</sequence>
<keyword evidence="3" id="KW-1185">Reference proteome</keyword>
<evidence type="ECO:0000313" key="3">
    <source>
        <dbReference type="Proteomes" id="UP001519287"/>
    </source>
</evidence>
<dbReference type="Pfam" id="PF14534">
    <property type="entry name" value="DUF4440"/>
    <property type="match status" value="1"/>
</dbReference>
<comment type="caution">
    <text evidence="2">The sequence shown here is derived from an EMBL/GenBank/DDBJ whole genome shotgun (WGS) entry which is preliminary data.</text>
</comment>